<dbReference type="EMBL" id="JALJOR010000001">
    <property type="protein sequence ID" value="KAK9829571.1"/>
    <property type="molecule type" value="Genomic_DNA"/>
</dbReference>
<comment type="caution">
    <text evidence="2">The sequence shown here is derived from an EMBL/GenBank/DDBJ whole genome shotgun (WGS) entry which is preliminary data.</text>
</comment>
<dbReference type="PANTHER" id="PTHR28297:SF1">
    <property type="entry name" value="FUNGAL PROTEIN"/>
    <property type="match status" value="1"/>
</dbReference>
<dbReference type="PANTHER" id="PTHR28297">
    <property type="entry name" value="FUNGAL PROTEIN"/>
    <property type="match status" value="1"/>
</dbReference>
<dbReference type="Proteomes" id="UP001489004">
    <property type="component" value="Unassembled WGS sequence"/>
</dbReference>
<name>A0AAW1R7H5_9CHLO</name>
<feature type="transmembrane region" description="Helical" evidence="1">
    <location>
        <begin position="70"/>
        <end position="90"/>
    </location>
</feature>
<dbReference type="AlphaFoldDB" id="A0AAW1R7H5"/>
<gene>
    <name evidence="2" type="ORF">WJX72_006547</name>
</gene>
<sequence>MQSRNPASRRRPPVSKLTIRHVLYLLILHCIGSAIICGAANFAIACAMYRTRAAGPYLWNISNTLAGDAGVTVIVQVILTWVIDTALVCGDVRRGIIAPLSASSQPRTKNLWSRIKLCFLSPDMDIFAPGLTLLQRIWRLICSAIRGLILCVPVFCIWWPIAIGMLYGIGSSRSGSEVRYNKWPAPELFKLVYGFTMGLVTTPVYSYTALKAMGRTFERDAELTTQY</sequence>
<keyword evidence="1" id="KW-0812">Transmembrane</keyword>
<feature type="transmembrane region" description="Helical" evidence="1">
    <location>
        <begin position="189"/>
        <end position="210"/>
    </location>
</feature>
<feature type="transmembrane region" description="Helical" evidence="1">
    <location>
        <begin position="21"/>
        <end position="50"/>
    </location>
</feature>
<accession>A0AAW1R7H5</accession>
<keyword evidence="3" id="KW-1185">Reference proteome</keyword>
<keyword evidence="1" id="KW-1133">Transmembrane helix</keyword>
<organism evidence="2 3">
    <name type="scientific">[Myrmecia] bisecta</name>
    <dbReference type="NCBI Taxonomy" id="41462"/>
    <lineage>
        <taxon>Eukaryota</taxon>
        <taxon>Viridiplantae</taxon>
        <taxon>Chlorophyta</taxon>
        <taxon>core chlorophytes</taxon>
        <taxon>Trebouxiophyceae</taxon>
        <taxon>Trebouxiales</taxon>
        <taxon>Trebouxiaceae</taxon>
        <taxon>Myrmecia</taxon>
    </lineage>
</organism>
<dbReference type="Pfam" id="PF10445">
    <property type="entry name" value="DUF2456"/>
    <property type="match status" value="1"/>
</dbReference>
<feature type="transmembrane region" description="Helical" evidence="1">
    <location>
        <begin position="144"/>
        <end position="169"/>
    </location>
</feature>
<evidence type="ECO:0000313" key="3">
    <source>
        <dbReference type="Proteomes" id="UP001489004"/>
    </source>
</evidence>
<proteinExistence type="predicted"/>
<keyword evidence="1" id="KW-0472">Membrane</keyword>
<evidence type="ECO:0000256" key="1">
    <source>
        <dbReference type="SAM" id="Phobius"/>
    </source>
</evidence>
<protein>
    <submittedName>
        <fullName evidence="2">Uncharacterized protein</fullName>
    </submittedName>
</protein>
<dbReference type="InterPro" id="IPR018852">
    <property type="entry name" value="DUF2456"/>
</dbReference>
<evidence type="ECO:0000313" key="2">
    <source>
        <dbReference type="EMBL" id="KAK9829571.1"/>
    </source>
</evidence>
<reference evidence="2 3" key="1">
    <citation type="journal article" date="2024" name="Nat. Commun.">
        <title>Phylogenomics reveals the evolutionary origins of lichenization in chlorophyte algae.</title>
        <authorList>
            <person name="Puginier C."/>
            <person name="Libourel C."/>
            <person name="Otte J."/>
            <person name="Skaloud P."/>
            <person name="Haon M."/>
            <person name="Grisel S."/>
            <person name="Petersen M."/>
            <person name="Berrin J.G."/>
            <person name="Delaux P.M."/>
            <person name="Dal Grande F."/>
            <person name="Keller J."/>
        </authorList>
    </citation>
    <scope>NUCLEOTIDE SEQUENCE [LARGE SCALE GENOMIC DNA]</scope>
    <source>
        <strain evidence="2 3">SAG 2043</strain>
    </source>
</reference>